<feature type="transmembrane region" description="Helical" evidence="7">
    <location>
        <begin position="218"/>
        <end position="239"/>
    </location>
</feature>
<dbReference type="EMBL" id="CP108021">
    <property type="protein sequence ID" value="WUM18903.1"/>
    <property type="molecule type" value="Genomic_DNA"/>
</dbReference>
<feature type="transmembrane region" description="Helical" evidence="7">
    <location>
        <begin position="401"/>
        <end position="423"/>
    </location>
</feature>
<evidence type="ECO:0000256" key="2">
    <source>
        <dbReference type="ARBA" id="ARBA00022448"/>
    </source>
</evidence>
<evidence type="ECO:0000313" key="9">
    <source>
        <dbReference type="EMBL" id="WUM18903.1"/>
    </source>
</evidence>
<evidence type="ECO:0000256" key="4">
    <source>
        <dbReference type="ARBA" id="ARBA00022989"/>
    </source>
</evidence>
<dbReference type="GO" id="GO:0022857">
    <property type="term" value="F:transmembrane transporter activity"/>
    <property type="evidence" value="ECO:0007669"/>
    <property type="project" value="InterPro"/>
</dbReference>
<keyword evidence="4 7" id="KW-1133">Transmembrane helix</keyword>
<evidence type="ECO:0000256" key="1">
    <source>
        <dbReference type="ARBA" id="ARBA00004651"/>
    </source>
</evidence>
<evidence type="ECO:0000256" key="5">
    <source>
        <dbReference type="ARBA" id="ARBA00023136"/>
    </source>
</evidence>
<feature type="domain" description="Major facilitator superfamily (MFS) profile" evidence="8">
    <location>
        <begin position="21"/>
        <end position="426"/>
    </location>
</feature>
<keyword evidence="10" id="KW-1185">Reference proteome</keyword>
<feature type="region of interest" description="Disordered" evidence="6">
    <location>
        <begin position="427"/>
        <end position="457"/>
    </location>
</feature>
<evidence type="ECO:0000256" key="7">
    <source>
        <dbReference type="SAM" id="Phobius"/>
    </source>
</evidence>
<dbReference type="RefSeq" id="WP_328856478.1">
    <property type="nucleotide sequence ID" value="NZ_CP108021.1"/>
</dbReference>
<keyword evidence="2" id="KW-0813">Transport</keyword>
<dbReference type="SUPFAM" id="SSF103473">
    <property type="entry name" value="MFS general substrate transporter"/>
    <property type="match status" value="1"/>
</dbReference>
<dbReference type="KEGG" id="whr:OG579_14350"/>
<evidence type="ECO:0000313" key="10">
    <source>
        <dbReference type="Proteomes" id="UP001432128"/>
    </source>
</evidence>
<dbReference type="PANTHER" id="PTHR42718:SF9">
    <property type="entry name" value="MAJOR FACILITATOR SUPERFAMILY MULTIDRUG TRANSPORTER MFSC"/>
    <property type="match status" value="1"/>
</dbReference>
<feature type="transmembrane region" description="Helical" evidence="7">
    <location>
        <begin position="311"/>
        <end position="332"/>
    </location>
</feature>
<evidence type="ECO:0000256" key="3">
    <source>
        <dbReference type="ARBA" id="ARBA00022692"/>
    </source>
</evidence>
<dbReference type="Pfam" id="PF07690">
    <property type="entry name" value="MFS_1"/>
    <property type="match status" value="1"/>
</dbReference>
<feature type="transmembrane region" description="Helical" evidence="7">
    <location>
        <begin position="88"/>
        <end position="107"/>
    </location>
</feature>
<dbReference type="Proteomes" id="UP001432128">
    <property type="component" value="Chromosome"/>
</dbReference>
<comment type="subcellular location">
    <subcellularLocation>
        <location evidence="1">Cell membrane</location>
        <topology evidence="1">Multi-pass membrane protein</topology>
    </subcellularLocation>
</comment>
<dbReference type="CDD" id="cd17321">
    <property type="entry name" value="MFS_MMR_MDR_like"/>
    <property type="match status" value="1"/>
</dbReference>
<proteinExistence type="predicted"/>
<dbReference type="InterPro" id="IPR011701">
    <property type="entry name" value="MFS"/>
</dbReference>
<dbReference type="PROSITE" id="PS50850">
    <property type="entry name" value="MFS"/>
    <property type="match status" value="1"/>
</dbReference>
<dbReference type="AlphaFoldDB" id="A0AAU4JYS3"/>
<evidence type="ECO:0000259" key="8">
    <source>
        <dbReference type="PROSITE" id="PS50850"/>
    </source>
</evidence>
<name>A0AAU4JYS3_9NOCA</name>
<sequence>MTDTSTAESAQQAVAPPSRWTLPIVLAAQFVTPTAIAGTAIALPHISTDLGSNPTALQWVVNGFNVAFALATLVWGTLSDRIGHRQTFALGAIAVTLGSVVSAIAPNLLVLDIARVIAGVGAAAILTGSSSLISSAYEGSRRTHAFAIFGTVNGLGLALGPTISGALVSLVDWRGVFVVHAVILAAAAVGSRLLPAVQPAAGPRGPILDLSLLRNREFLAMCLVPVAGSIGFVTLLTYLPSAFSGIKNLGAGDAGLLMLAMTIPVLVTPLLIAQAVTRFRGLTVGVVVLLSLGALLLGNAGILLLSQGNSFVWVLVPMVLLGLGFGLPIGLVDGHALSVVPEERTGTAAGLLNFFRIGSEAVFVAGYALVLSAVVGSKLSGSAADDTAAGQFGHPDVYRNAFVTTVIVLIALLAVVTVAIVAVRRRSSAAAPGSTSPENDAPADRSASTAEKEGTPA</sequence>
<gene>
    <name evidence="9" type="ORF">OG579_14350</name>
</gene>
<feature type="transmembrane region" description="Helical" evidence="7">
    <location>
        <begin position="251"/>
        <end position="272"/>
    </location>
</feature>
<dbReference type="InterPro" id="IPR020846">
    <property type="entry name" value="MFS_dom"/>
</dbReference>
<organism evidence="9 10">
    <name type="scientific">Williamsia herbipolensis</name>
    <dbReference type="NCBI Taxonomy" id="1603258"/>
    <lineage>
        <taxon>Bacteria</taxon>
        <taxon>Bacillati</taxon>
        <taxon>Actinomycetota</taxon>
        <taxon>Actinomycetes</taxon>
        <taxon>Mycobacteriales</taxon>
        <taxon>Nocardiaceae</taxon>
        <taxon>Williamsia</taxon>
    </lineage>
</organism>
<feature type="transmembrane region" description="Helical" evidence="7">
    <location>
        <begin position="56"/>
        <end position="76"/>
    </location>
</feature>
<evidence type="ECO:0000256" key="6">
    <source>
        <dbReference type="SAM" id="MobiDB-lite"/>
    </source>
</evidence>
<feature type="transmembrane region" description="Helical" evidence="7">
    <location>
        <begin position="20"/>
        <end position="44"/>
    </location>
</feature>
<feature type="transmembrane region" description="Helical" evidence="7">
    <location>
        <begin position="177"/>
        <end position="197"/>
    </location>
</feature>
<feature type="transmembrane region" description="Helical" evidence="7">
    <location>
        <begin position="284"/>
        <end position="305"/>
    </location>
</feature>
<feature type="transmembrane region" description="Helical" evidence="7">
    <location>
        <begin position="113"/>
        <end position="133"/>
    </location>
</feature>
<dbReference type="InterPro" id="IPR036259">
    <property type="entry name" value="MFS_trans_sf"/>
</dbReference>
<protein>
    <submittedName>
        <fullName evidence="9">MFS transporter</fullName>
    </submittedName>
</protein>
<dbReference type="Gene3D" id="1.20.1720.10">
    <property type="entry name" value="Multidrug resistance protein D"/>
    <property type="match status" value="1"/>
</dbReference>
<feature type="transmembrane region" description="Helical" evidence="7">
    <location>
        <begin position="353"/>
        <end position="375"/>
    </location>
</feature>
<feature type="transmembrane region" description="Helical" evidence="7">
    <location>
        <begin position="145"/>
        <end position="171"/>
    </location>
</feature>
<reference evidence="9 10" key="1">
    <citation type="submission" date="2022-10" db="EMBL/GenBank/DDBJ databases">
        <title>The complete genomes of actinobacterial strains from the NBC collection.</title>
        <authorList>
            <person name="Joergensen T.S."/>
            <person name="Alvarez Arevalo M."/>
            <person name="Sterndorff E.B."/>
            <person name="Faurdal D."/>
            <person name="Vuksanovic O."/>
            <person name="Mourched A.-S."/>
            <person name="Charusanti P."/>
            <person name="Shaw S."/>
            <person name="Blin K."/>
            <person name="Weber T."/>
        </authorList>
    </citation>
    <scope>NUCLEOTIDE SEQUENCE [LARGE SCALE GENOMIC DNA]</scope>
    <source>
        <strain evidence="9 10">NBC_00319</strain>
    </source>
</reference>
<dbReference type="PANTHER" id="PTHR42718">
    <property type="entry name" value="MAJOR FACILITATOR SUPERFAMILY MULTIDRUG TRANSPORTER MFSC"/>
    <property type="match status" value="1"/>
</dbReference>
<dbReference type="GO" id="GO:0005886">
    <property type="term" value="C:plasma membrane"/>
    <property type="evidence" value="ECO:0007669"/>
    <property type="project" value="UniProtKB-SubCell"/>
</dbReference>
<accession>A0AAU4JYS3</accession>
<keyword evidence="3 7" id="KW-0812">Transmembrane</keyword>
<keyword evidence="5 7" id="KW-0472">Membrane</keyword>